<organism evidence="3">
    <name type="scientific">Laccaria bicolor (strain S238N-H82 / ATCC MYA-4686)</name>
    <name type="common">Bicoloured deceiver</name>
    <name type="synonym">Laccaria laccata var. bicolor</name>
    <dbReference type="NCBI Taxonomy" id="486041"/>
    <lineage>
        <taxon>Eukaryota</taxon>
        <taxon>Fungi</taxon>
        <taxon>Dikarya</taxon>
        <taxon>Basidiomycota</taxon>
        <taxon>Agaricomycotina</taxon>
        <taxon>Agaricomycetes</taxon>
        <taxon>Agaricomycetidae</taxon>
        <taxon>Agaricales</taxon>
        <taxon>Agaricineae</taxon>
        <taxon>Hydnangiaceae</taxon>
        <taxon>Laccaria</taxon>
    </lineage>
</organism>
<evidence type="ECO:0000313" key="3">
    <source>
        <dbReference type="Proteomes" id="UP000001194"/>
    </source>
</evidence>
<dbReference type="RefSeq" id="XP_001883587.1">
    <property type="nucleotide sequence ID" value="XM_001883552.1"/>
</dbReference>
<keyword evidence="3" id="KW-1185">Reference proteome</keyword>
<dbReference type="HOGENOM" id="CLU_005726_2_4_1"/>
<dbReference type="AlphaFoldDB" id="B0DHX9"/>
<sequence length="618" mass="70704">MDRCDTEEESDSSGDDVDELEGEELVESLRKEIEHEMHLLQELELTPYEKISSVKITAKEWKRAEQSHGFRYNGQGERMQRRHQEMARKKAEKDKITRKSTPKVVEERAQGLECVDECKECKEHLQHVDEHEEHVASAKSTSSSVPQKDPDTSAVITDEVFTGYISNVEEDVDEEMERILQAGVEVRDAVDHAEIEGSGNASCTSNVTHENSEWEDVFEGPFRVPNPPPLKRQCHAVPIQVAWKRRRLEVALELKQALSAIEKLIVSWKKKVFDTGRNSLQEYRARVIQSHLHMVLHNGRKHIEVSERAAESQGFAANWGGRLVRRWVRKWVAKRELPESSCGAHGKVYSLLDDLAVRAKLRSYLRSNKWSVDPAKLTEFVKAKLIPTAAEKYICQVVDEEMPRGLKKYMEMELFPHVQYRKVGKGITLETALQQNDGKKKSWVLNSEHALKKKGVGRGIHVSGVICATKGYLTDAEQTMEYGKNYEGYWTGELFVKQLREKIIPAFERAHGPGYQALIVVDNSQGHSAYAEDALLVSWMNLHPGGKQAHMHAICFIRDGQSFDQPMIFPPNHSKFPDQPKVKRWLHENCDYTFQGLQDNLPKAMDVVALDTVRKWEH</sequence>
<feature type="region of interest" description="Disordered" evidence="1">
    <location>
        <begin position="1"/>
        <end position="21"/>
    </location>
</feature>
<evidence type="ECO:0000256" key="1">
    <source>
        <dbReference type="SAM" id="MobiDB-lite"/>
    </source>
</evidence>
<evidence type="ECO:0000313" key="2">
    <source>
        <dbReference type="EMBL" id="EDR05911.1"/>
    </source>
</evidence>
<reference evidence="2 3" key="1">
    <citation type="journal article" date="2008" name="Nature">
        <title>The genome of Laccaria bicolor provides insights into mycorrhizal symbiosis.</title>
        <authorList>
            <person name="Martin F."/>
            <person name="Aerts A."/>
            <person name="Ahren D."/>
            <person name="Brun A."/>
            <person name="Danchin E.G.J."/>
            <person name="Duchaussoy F."/>
            <person name="Gibon J."/>
            <person name="Kohler A."/>
            <person name="Lindquist E."/>
            <person name="Pereda V."/>
            <person name="Salamov A."/>
            <person name="Shapiro H.J."/>
            <person name="Wuyts J."/>
            <person name="Blaudez D."/>
            <person name="Buee M."/>
            <person name="Brokstein P."/>
            <person name="Canbaeck B."/>
            <person name="Cohen D."/>
            <person name="Courty P.E."/>
            <person name="Coutinho P.M."/>
            <person name="Delaruelle C."/>
            <person name="Detter J.C."/>
            <person name="Deveau A."/>
            <person name="DiFazio S."/>
            <person name="Duplessis S."/>
            <person name="Fraissinet-Tachet L."/>
            <person name="Lucic E."/>
            <person name="Frey-Klett P."/>
            <person name="Fourrey C."/>
            <person name="Feussner I."/>
            <person name="Gay G."/>
            <person name="Grimwood J."/>
            <person name="Hoegger P.J."/>
            <person name="Jain P."/>
            <person name="Kilaru S."/>
            <person name="Labbe J."/>
            <person name="Lin Y.C."/>
            <person name="Legue V."/>
            <person name="Le Tacon F."/>
            <person name="Marmeisse R."/>
            <person name="Melayah D."/>
            <person name="Montanini B."/>
            <person name="Muratet M."/>
            <person name="Nehls U."/>
            <person name="Niculita-Hirzel H."/>
            <person name="Oudot-Le Secq M.P."/>
            <person name="Peter M."/>
            <person name="Quesneville H."/>
            <person name="Rajashekar B."/>
            <person name="Reich M."/>
            <person name="Rouhier N."/>
            <person name="Schmutz J."/>
            <person name="Yin T."/>
            <person name="Chalot M."/>
            <person name="Henrissat B."/>
            <person name="Kuees U."/>
            <person name="Lucas S."/>
            <person name="Van de Peer Y."/>
            <person name="Podila G.K."/>
            <person name="Polle A."/>
            <person name="Pukkila P.J."/>
            <person name="Richardson P.M."/>
            <person name="Rouze P."/>
            <person name="Sanders I.R."/>
            <person name="Stajich J.E."/>
            <person name="Tunlid A."/>
            <person name="Tuskan G."/>
            <person name="Grigoriev I.V."/>
        </authorList>
    </citation>
    <scope>NUCLEOTIDE SEQUENCE [LARGE SCALE GENOMIC DNA]</scope>
    <source>
        <strain evidence="3">S238N-H82 / ATCC MYA-4686</strain>
    </source>
</reference>
<dbReference type="KEGG" id="lbc:LACBIDRAFT_329414"/>
<name>B0DHX9_LACBS</name>
<dbReference type="PANTHER" id="PTHR35871">
    <property type="entry name" value="EXPRESSED PROTEIN"/>
    <property type="match status" value="1"/>
</dbReference>
<protein>
    <submittedName>
        <fullName evidence="2">Predicted protein</fullName>
    </submittedName>
</protein>
<accession>B0DHX9</accession>
<dbReference type="InParanoid" id="B0DHX9"/>
<dbReference type="PANTHER" id="PTHR35871:SF1">
    <property type="entry name" value="CXC1-LIKE CYSTEINE CLUSTER ASSOCIATED WITH KDZ TRANSPOSASES DOMAIN-CONTAINING PROTEIN"/>
    <property type="match status" value="1"/>
</dbReference>
<gene>
    <name evidence="2" type="ORF">LACBIDRAFT_329414</name>
</gene>
<dbReference type="GeneID" id="6079136"/>
<dbReference type="Proteomes" id="UP000001194">
    <property type="component" value="Unassembled WGS sequence"/>
</dbReference>
<dbReference type="OrthoDB" id="3218065at2759"/>
<proteinExistence type="predicted"/>
<feature type="region of interest" description="Disordered" evidence="1">
    <location>
        <begin position="129"/>
        <end position="154"/>
    </location>
</feature>
<dbReference type="EMBL" id="DS547111">
    <property type="protein sequence ID" value="EDR05911.1"/>
    <property type="molecule type" value="Genomic_DNA"/>
</dbReference>